<dbReference type="KEGG" id="cal:CAALFM_C110410WA"/>
<feature type="compositionally biased region" description="Low complexity" evidence="5">
    <location>
        <begin position="70"/>
        <end position="80"/>
    </location>
</feature>
<evidence type="ECO:0000313" key="7">
    <source>
        <dbReference type="CGD" id="CAL0000201370"/>
    </source>
</evidence>
<evidence type="ECO:0000256" key="4">
    <source>
        <dbReference type="PROSITE-ProRule" id="PRU00027"/>
    </source>
</evidence>
<organism evidence="8 9">
    <name type="scientific">Candida albicans (strain SC5314 / ATCC MYA-2876)</name>
    <name type="common">Yeast</name>
    <dbReference type="NCBI Taxonomy" id="237561"/>
    <lineage>
        <taxon>Eukaryota</taxon>
        <taxon>Fungi</taxon>
        <taxon>Dikarya</taxon>
        <taxon>Ascomycota</taxon>
        <taxon>Saccharomycotina</taxon>
        <taxon>Pichiomycetes</taxon>
        <taxon>Debaryomycetaceae</taxon>
        <taxon>Candida/Lodderomyces clade</taxon>
        <taxon>Candida</taxon>
    </lineage>
</organism>
<feature type="region of interest" description="Disordered" evidence="5">
    <location>
        <begin position="69"/>
        <end position="110"/>
    </location>
</feature>
<dbReference type="GO" id="GO:0003677">
    <property type="term" value="F:DNA binding"/>
    <property type="evidence" value="ECO:0007669"/>
    <property type="project" value="InterPro"/>
</dbReference>
<sequence>MNNSFISKASPDHSSATVISGESHLQQQQQHHQNELDTVVTAAQLQQLKQGTSNKPLPTEQEQKNTILTQQHVSSSQQHHTFMEPLSQSSLVKNTPIKSESKRKNKPGKKFGAKKRSWVWTWFDQDLHDTNIAKCTYCNKVIIRFASDKGSPKKLLEHLKTHKININSINFARPVPIDGTGMTYSSSGQPLSQPSHNGIKKEPGSNQTHTSQLSDLSLQLASSRDTDNKESLNGTSGPGQPFNSSRFRINVVKFLTENKLSMDVLKSNSFRQLVYDLRPESVNDISEVTSMYDAFLECTRYSPAEPGNTDSNLRVNGSNT</sequence>
<gene>
    <name evidence="8" type="ordered locus">CAALFM_C110410WA</name>
    <name evidence="7" type="ordered locus">orf19.8596</name>
</gene>
<feature type="compositionally biased region" description="Basic residues" evidence="5">
    <location>
        <begin position="101"/>
        <end position="110"/>
    </location>
</feature>
<proteinExistence type="predicted"/>
<evidence type="ECO:0000256" key="2">
    <source>
        <dbReference type="ARBA" id="ARBA00022771"/>
    </source>
</evidence>
<reference evidence="8 9" key="1">
    <citation type="journal article" date="2004" name="Proc. Natl. Acad. Sci. U.S.A.">
        <title>The diploid genome sequence of Candida albicans.</title>
        <authorList>
            <person name="Jones T."/>
            <person name="Federspiel N.A."/>
            <person name="Chibana H."/>
            <person name="Dungan J."/>
            <person name="Kalman S."/>
            <person name="Magee B.B."/>
            <person name="Newport G."/>
            <person name="Thorstenson Y.R."/>
            <person name="Agabian N."/>
            <person name="Magee P.T."/>
            <person name="Davis R.W."/>
            <person name="Scherer S."/>
        </authorList>
    </citation>
    <scope>NUCLEOTIDE SEQUENCE [LARGE SCALE GENOMIC DNA]</scope>
    <source>
        <strain evidence="9">SC5314 / ATCC MYA-2876</strain>
    </source>
</reference>
<dbReference type="Proteomes" id="UP000000559">
    <property type="component" value="Chromosome 1"/>
</dbReference>
<evidence type="ECO:0000259" key="6">
    <source>
        <dbReference type="PROSITE" id="PS50808"/>
    </source>
</evidence>
<feature type="compositionally biased region" description="Polar residues" evidence="5">
    <location>
        <begin position="182"/>
        <end position="196"/>
    </location>
</feature>
<dbReference type="OrthoDB" id="4095286at2759"/>
<feature type="compositionally biased region" description="Polar residues" evidence="5">
    <location>
        <begin position="1"/>
        <end position="25"/>
    </location>
</feature>
<dbReference type="InterPro" id="IPR003656">
    <property type="entry name" value="Znf_BED"/>
</dbReference>
<evidence type="ECO:0000256" key="5">
    <source>
        <dbReference type="SAM" id="MobiDB-lite"/>
    </source>
</evidence>
<evidence type="ECO:0000313" key="8">
    <source>
        <dbReference type="EMBL" id="AOW26670.1"/>
    </source>
</evidence>
<dbReference type="SMART" id="SM00614">
    <property type="entry name" value="ZnF_BED"/>
    <property type="match status" value="1"/>
</dbReference>
<dbReference type="STRING" id="237561.A0A1D8PEY7"/>
<keyword evidence="1" id="KW-0479">Metal-binding</keyword>
<dbReference type="VEuPathDB" id="FungiDB:C1_10410W_A"/>
<keyword evidence="9" id="KW-1185">Reference proteome</keyword>
<evidence type="ECO:0000256" key="3">
    <source>
        <dbReference type="ARBA" id="ARBA00022833"/>
    </source>
</evidence>
<dbReference type="PROSITE" id="PS50808">
    <property type="entry name" value="ZF_BED"/>
    <property type="match status" value="1"/>
</dbReference>
<feature type="region of interest" description="Disordered" evidence="5">
    <location>
        <begin position="180"/>
        <end position="242"/>
    </location>
</feature>
<keyword evidence="2 4" id="KW-0863">Zinc-finger</keyword>
<keyword evidence="3" id="KW-0862">Zinc</keyword>
<dbReference type="GO" id="GO:0008270">
    <property type="term" value="F:zinc ion binding"/>
    <property type="evidence" value="ECO:0007669"/>
    <property type="project" value="UniProtKB-KW"/>
</dbReference>
<evidence type="ECO:0000256" key="1">
    <source>
        <dbReference type="ARBA" id="ARBA00022723"/>
    </source>
</evidence>
<feature type="domain" description="BED-type" evidence="6">
    <location>
        <begin position="114"/>
        <end position="169"/>
    </location>
</feature>
<feature type="compositionally biased region" description="Low complexity" evidence="5">
    <location>
        <begin position="211"/>
        <end position="223"/>
    </location>
</feature>
<dbReference type="eggNOG" id="ENOG502SA0F">
    <property type="taxonomic scope" value="Eukaryota"/>
</dbReference>
<reference evidence="8 9" key="3">
    <citation type="journal article" date="2013" name="Genome Biol.">
        <title>Assembly of a phased diploid Candida albicans genome facilitates allele-specific measurements and provides a simple model for repeat and indel structure.</title>
        <authorList>
            <person name="Muzzey D."/>
            <person name="Schwartz K."/>
            <person name="Weissman J.S."/>
            <person name="Sherlock G."/>
        </authorList>
    </citation>
    <scope>NUCLEOTIDE SEQUENCE [LARGE SCALE GENOMIC DNA]</scope>
    <source>
        <strain evidence="9">SC5314 / ATCC MYA-2876</strain>
    </source>
</reference>
<dbReference type="InParanoid" id="A0A1D8PEY7"/>
<reference evidence="8 9" key="2">
    <citation type="journal article" date="2007" name="Genome Biol.">
        <title>Assembly of the Candida albicans genome into sixteen supercontigs aligned on the eight chromosomes.</title>
        <authorList>
            <person name="van het Hoog M."/>
            <person name="Rast T.J."/>
            <person name="Martchenko M."/>
            <person name="Grindle S."/>
            <person name="Dignard D."/>
            <person name="Hogues H."/>
            <person name="Cuomo C."/>
            <person name="Berriman M."/>
            <person name="Scherer S."/>
            <person name="Magee B.B."/>
            <person name="Whiteway M."/>
            <person name="Chibana H."/>
            <person name="Nantel A."/>
            <person name="Magee P.T."/>
        </authorList>
    </citation>
    <scope>GENOME REANNOTATION</scope>
    <source>
        <strain evidence="9">SC5314 / ATCC MYA-2876</strain>
    </source>
</reference>
<feature type="compositionally biased region" description="Polar residues" evidence="5">
    <location>
        <begin position="86"/>
        <end position="98"/>
    </location>
</feature>
<dbReference type="AlphaFoldDB" id="A0A1D8PEY7"/>
<name>A0A1D8PEY7_CANAL</name>
<protein>
    <recommendedName>
        <fullName evidence="6">BED-type domain-containing protein</fullName>
    </recommendedName>
</protein>
<evidence type="ECO:0000313" key="9">
    <source>
        <dbReference type="Proteomes" id="UP000000559"/>
    </source>
</evidence>
<dbReference type="EMBL" id="CP017623">
    <property type="protein sequence ID" value="AOW26670.1"/>
    <property type="molecule type" value="Genomic_DNA"/>
</dbReference>
<feature type="region of interest" description="Disordered" evidence="5">
    <location>
        <begin position="1"/>
        <end position="42"/>
    </location>
</feature>
<dbReference type="RefSeq" id="XP_723593.2">
    <property type="nucleotide sequence ID" value="XM_718500.2"/>
</dbReference>
<accession>A0A1D8PEY7</accession>
<dbReference type="CGD" id="CAL0000201370">
    <property type="gene designation" value="orf19.8596"/>
</dbReference>
<dbReference type="GeneID" id="3634840"/>